<dbReference type="AlphaFoldDB" id="A0A450VAK1"/>
<gene>
    <name evidence="1" type="ORF">BECKH772A_GA0070896_102417</name>
</gene>
<dbReference type="EMBL" id="CAADFG010000241">
    <property type="protein sequence ID" value="VFK01799.1"/>
    <property type="molecule type" value="Genomic_DNA"/>
</dbReference>
<reference evidence="1" key="1">
    <citation type="submission" date="2019-02" db="EMBL/GenBank/DDBJ databases">
        <authorList>
            <person name="Gruber-Vodicka R. H."/>
            <person name="Seah K. B. B."/>
        </authorList>
    </citation>
    <scope>NUCLEOTIDE SEQUENCE</scope>
    <source>
        <strain evidence="1">BECK_SA2B15</strain>
    </source>
</reference>
<proteinExistence type="predicted"/>
<organism evidence="1">
    <name type="scientific">Candidatus Kentrum eta</name>
    <dbReference type="NCBI Taxonomy" id="2126337"/>
    <lineage>
        <taxon>Bacteria</taxon>
        <taxon>Pseudomonadati</taxon>
        <taxon>Pseudomonadota</taxon>
        <taxon>Gammaproteobacteria</taxon>
        <taxon>Candidatus Kentrum</taxon>
    </lineage>
</organism>
<accession>A0A450VAK1</accession>
<name>A0A450VAK1_9GAMM</name>
<evidence type="ECO:0000313" key="1">
    <source>
        <dbReference type="EMBL" id="VFK01799.1"/>
    </source>
</evidence>
<protein>
    <submittedName>
        <fullName evidence="1">Uncharacterized protein</fullName>
    </submittedName>
</protein>
<sequence>MPDLDQDTRTAVVQHTMNVISFIQQIEEEIQTILEVLDIKTEFVPFSEDFPDPSMME</sequence>